<dbReference type="Proteomes" id="UP000236161">
    <property type="component" value="Unassembled WGS sequence"/>
</dbReference>
<protein>
    <submittedName>
        <fullName evidence="2">Uncharacterized protein</fullName>
    </submittedName>
</protein>
<gene>
    <name evidence="2" type="ORF">AXF42_Ash008967</name>
</gene>
<sequence>MHSFMSKPSRSSRLTIPQSNRAEPSILTLSKASLTIALNSTNAKIWRLPPGGPPLNSGQKLPLEAAGVRLPSDWTSIPSALAPPGDAK</sequence>
<feature type="region of interest" description="Disordered" evidence="1">
    <location>
        <begin position="1"/>
        <end position="22"/>
    </location>
</feature>
<name>A0A2I0AT13_9ASPA</name>
<organism evidence="2 3">
    <name type="scientific">Apostasia shenzhenica</name>
    <dbReference type="NCBI Taxonomy" id="1088818"/>
    <lineage>
        <taxon>Eukaryota</taxon>
        <taxon>Viridiplantae</taxon>
        <taxon>Streptophyta</taxon>
        <taxon>Embryophyta</taxon>
        <taxon>Tracheophyta</taxon>
        <taxon>Spermatophyta</taxon>
        <taxon>Magnoliopsida</taxon>
        <taxon>Liliopsida</taxon>
        <taxon>Asparagales</taxon>
        <taxon>Orchidaceae</taxon>
        <taxon>Apostasioideae</taxon>
        <taxon>Apostasia</taxon>
    </lineage>
</organism>
<reference evidence="2 3" key="1">
    <citation type="journal article" date="2017" name="Nature">
        <title>The Apostasia genome and the evolution of orchids.</title>
        <authorList>
            <person name="Zhang G.Q."/>
            <person name="Liu K.W."/>
            <person name="Li Z."/>
            <person name="Lohaus R."/>
            <person name="Hsiao Y.Y."/>
            <person name="Niu S.C."/>
            <person name="Wang J.Y."/>
            <person name="Lin Y.C."/>
            <person name="Xu Q."/>
            <person name="Chen L.J."/>
            <person name="Yoshida K."/>
            <person name="Fujiwara S."/>
            <person name="Wang Z.W."/>
            <person name="Zhang Y.Q."/>
            <person name="Mitsuda N."/>
            <person name="Wang M."/>
            <person name="Liu G.H."/>
            <person name="Pecoraro L."/>
            <person name="Huang H.X."/>
            <person name="Xiao X.J."/>
            <person name="Lin M."/>
            <person name="Wu X.Y."/>
            <person name="Wu W.L."/>
            <person name="Chen Y.Y."/>
            <person name="Chang S.B."/>
            <person name="Sakamoto S."/>
            <person name="Ohme-Takagi M."/>
            <person name="Yagi M."/>
            <person name="Zeng S.J."/>
            <person name="Shen C.Y."/>
            <person name="Yeh C.M."/>
            <person name="Luo Y.B."/>
            <person name="Tsai W.C."/>
            <person name="Van de Peer Y."/>
            <person name="Liu Z.J."/>
        </authorList>
    </citation>
    <scope>NUCLEOTIDE SEQUENCE [LARGE SCALE GENOMIC DNA]</scope>
    <source>
        <strain evidence="3">cv. Shenzhen</strain>
        <tissue evidence="2">Stem</tissue>
    </source>
</reference>
<evidence type="ECO:0000313" key="3">
    <source>
        <dbReference type="Proteomes" id="UP000236161"/>
    </source>
</evidence>
<evidence type="ECO:0000256" key="1">
    <source>
        <dbReference type="SAM" id="MobiDB-lite"/>
    </source>
</evidence>
<dbReference type="EMBL" id="KZ451951">
    <property type="protein sequence ID" value="PKA58680.1"/>
    <property type="molecule type" value="Genomic_DNA"/>
</dbReference>
<accession>A0A2I0AT13</accession>
<evidence type="ECO:0000313" key="2">
    <source>
        <dbReference type="EMBL" id="PKA58680.1"/>
    </source>
</evidence>
<proteinExistence type="predicted"/>
<dbReference type="AlphaFoldDB" id="A0A2I0AT13"/>
<keyword evidence="3" id="KW-1185">Reference proteome</keyword>